<evidence type="ECO:0000313" key="3">
    <source>
        <dbReference type="Proteomes" id="UP000801492"/>
    </source>
</evidence>
<feature type="region of interest" description="Disordered" evidence="1">
    <location>
        <begin position="216"/>
        <end position="238"/>
    </location>
</feature>
<feature type="region of interest" description="Disordered" evidence="1">
    <location>
        <begin position="159"/>
        <end position="191"/>
    </location>
</feature>
<dbReference type="OrthoDB" id="10666965at2759"/>
<feature type="compositionally biased region" description="Acidic residues" evidence="1">
    <location>
        <begin position="226"/>
        <end position="238"/>
    </location>
</feature>
<proteinExistence type="predicted"/>
<protein>
    <submittedName>
        <fullName evidence="2">Uncharacterized protein</fullName>
    </submittedName>
</protein>
<accession>A0A8K0C9P9</accession>
<feature type="compositionally biased region" description="Low complexity" evidence="1">
    <location>
        <begin position="216"/>
        <end position="225"/>
    </location>
</feature>
<comment type="caution">
    <text evidence="2">The sequence shown here is derived from an EMBL/GenBank/DDBJ whole genome shotgun (WGS) entry which is preliminary data.</text>
</comment>
<dbReference type="Proteomes" id="UP000801492">
    <property type="component" value="Unassembled WGS sequence"/>
</dbReference>
<reference evidence="2" key="1">
    <citation type="submission" date="2019-08" db="EMBL/GenBank/DDBJ databases">
        <title>The genome of the North American firefly Photinus pyralis.</title>
        <authorList>
            <consortium name="Photinus pyralis genome working group"/>
            <person name="Fallon T.R."/>
            <person name="Sander Lower S.E."/>
            <person name="Weng J.-K."/>
        </authorList>
    </citation>
    <scope>NUCLEOTIDE SEQUENCE</scope>
    <source>
        <strain evidence="2">TRF0915ILg1</strain>
        <tissue evidence="2">Whole body</tissue>
    </source>
</reference>
<keyword evidence="3" id="KW-1185">Reference proteome</keyword>
<feature type="compositionally biased region" description="Polar residues" evidence="1">
    <location>
        <begin position="172"/>
        <end position="181"/>
    </location>
</feature>
<name>A0A8K0C9P9_IGNLU</name>
<sequence length="397" mass="45426">MYSYKSDMSKWPNINNKEGSSSSSSCEYPVTQKIVTALIEPLPEEKLKTGCNNIKTKNSQTVTRRKQCIDFDRIEVCNPINSHQIYKEQEKRQINITRTLMQLNQNVDNKISKKDLSASINNNESSNKNQWASIKKHHLNAIKSKSEFKENTILTQKEEAEVQDKQKRKTTNLDTNTQDGWSPSKKQRTTKLPHQNIENLDKSIKFPKLLAKESSSESYEETAYLESEELQESSEEVQDSQTNELEINQFIELDEESTINTNISKENQTNVNKRNKYETTNCSIGSSRTTAIIPKISRTINSNITETDNSSNSNLDKNENYSNSECNTLITEWIITAQKNDTNSVIRSIGEAVVFSHANNVKTLLEVIHQPVDPSLVNLYDVLMQLNDKLSNYLKKE</sequence>
<evidence type="ECO:0000313" key="2">
    <source>
        <dbReference type="EMBL" id="KAF2879685.1"/>
    </source>
</evidence>
<dbReference type="EMBL" id="VTPC01091098">
    <property type="protein sequence ID" value="KAF2879685.1"/>
    <property type="molecule type" value="Genomic_DNA"/>
</dbReference>
<organism evidence="2 3">
    <name type="scientific">Ignelater luminosus</name>
    <name type="common">Cucubano</name>
    <name type="synonym">Pyrophorus luminosus</name>
    <dbReference type="NCBI Taxonomy" id="2038154"/>
    <lineage>
        <taxon>Eukaryota</taxon>
        <taxon>Metazoa</taxon>
        <taxon>Ecdysozoa</taxon>
        <taxon>Arthropoda</taxon>
        <taxon>Hexapoda</taxon>
        <taxon>Insecta</taxon>
        <taxon>Pterygota</taxon>
        <taxon>Neoptera</taxon>
        <taxon>Endopterygota</taxon>
        <taxon>Coleoptera</taxon>
        <taxon>Polyphaga</taxon>
        <taxon>Elateriformia</taxon>
        <taxon>Elateroidea</taxon>
        <taxon>Elateridae</taxon>
        <taxon>Agrypninae</taxon>
        <taxon>Pyrophorini</taxon>
        <taxon>Ignelater</taxon>
    </lineage>
</organism>
<feature type="region of interest" description="Disordered" evidence="1">
    <location>
        <begin position="1"/>
        <end position="26"/>
    </location>
</feature>
<gene>
    <name evidence="2" type="ORF">ILUMI_26491</name>
</gene>
<dbReference type="AlphaFoldDB" id="A0A8K0C9P9"/>
<evidence type="ECO:0000256" key="1">
    <source>
        <dbReference type="SAM" id="MobiDB-lite"/>
    </source>
</evidence>